<dbReference type="Pfam" id="PF04860">
    <property type="entry name" value="Phage_portal"/>
    <property type="match status" value="1"/>
</dbReference>
<reference evidence="2 4" key="1">
    <citation type="submission" date="2017-03" db="EMBL/GenBank/DDBJ databases">
        <title>The whole genome sequencing and assembly of Lysinibacillus sphaericus DSM 28T strain.</title>
        <authorList>
            <person name="Lee Y.-J."/>
            <person name="Yi H."/>
            <person name="Bahn Y.-S."/>
            <person name="Kim J.F."/>
            <person name="Lee D.-W."/>
        </authorList>
    </citation>
    <scope>NUCLEOTIDE SEQUENCE [LARGE SCALE GENOMIC DNA]</scope>
    <source>
        <strain evidence="2 4">DSM 28</strain>
    </source>
</reference>
<feature type="compositionally biased region" description="Basic and acidic residues" evidence="1">
    <location>
        <begin position="407"/>
        <end position="417"/>
    </location>
</feature>
<feature type="region of interest" description="Disordered" evidence="1">
    <location>
        <begin position="394"/>
        <end position="417"/>
    </location>
</feature>
<dbReference type="InterPro" id="IPR006427">
    <property type="entry name" value="Portal_HK97"/>
</dbReference>
<dbReference type="EMBL" id="UFSZ01000001">
    <property type="protein sequence ID" value="SUV15364.1"/>
    <property type="molecule type" value="Genomic_DNA"/>
</dbReference>
<dbReference type="AlphaFoldDB" id="A0A2S0K5K7"/>
<dbReference type="RefSeq" id="WP_105928935.1">
    <property type="nucleotide sequence ID" value="NZ_CP019980.1"/>
</dbReference>
<organism evidence="2 4">
    <name type="scientific">Lysinibacillus sphaericus</name>
    <name type="common">Bacillus sphaericus</name>
    <dbReference type="NCBI Taxonomy" id="1421"/>
    <lineage>
        <taxon>Bacteria</taxon>
        <taxon>Bacillati</taxon>
        <taxon>Bacillota</taxon>
        <taxon>Bacilli</taxon>
        <taxon>Bacillales</taxon>
        <taxon>Bacillaceae</taxon>
        <taxon>Lysinibacillus</taxon>
    </lineage>
</organism>
<evidence type="ECO:0000313" key="2">
    <source>
        <dbReference type="EMBL" id="AVK98652.1"/>
    </source>
</evidence>
<dbReference type="GeneID" id="48278721"/>
<accession>A0A2S0K5K7</accession>
<dbReference type="Proteomes" id="UP000238825">
    <property type="component" value="Chromosome"/>
</dbReference>
<gene>
    <name evidence="2" type="ORF">LS41612_21165</name>
    <name evidence="3" type="ORF">NCTC10338_00428</name>
</gene>
<evidence type="ECO:0000313" key="3">
    <source>
        <dbReference type="EMBL" id="SUV15364.1"/>
    </source>
</evidence>
<evidence type="ECO:0000313" key="5">
    <source>
        <dbReference type="Proteomes" id="UP000255295"/>
    </source>
</evidence>
<reference evidence="3 5" key="2">
    <citation type="submission" date="2018-06" db="EMBL/GenBank/DDBJ databases">
        <authorList>
            <consortium name="Pathogen Informatics"/>
            <person name="Doyle S."/>
        </authorList>
    </citation>
    <scope>NUCLEOTIDE SEQUENCE [LARGE SCALE GENOMIC DNA]</scope>
    <source>
        <strain evidence="3 5">NCTC10338</strain>
    </source>
</reference>
<dbReference type="InterPro" id="IPR006944">
    <property type="entry name" value="Phage/GTA_portal"/>
</dbReference>
<dbReference type="Proteomes" id="UP000255295">
    <property type="component" value="Unassembled WGS sequence"/>
</dbReference>
<dbReference type="EMBL" id="CP019980">
    <property type="protein sequence ID" value="AVK98652.1"/>
    <property type="molecule type" value="Genomic_DNA"/>
</dbReference>
<dbReference type="NCBIfam" id="TIGR01537">
    <property type="entry name" value="portal_HK97"/>
    <property type="match status" value="1"/>
</dbReference>
<protein>
    <submittedName>
        <fullName evidence="2 3">Phage portal protein</fullName>
    </submittedName>
</protein>
<evidence type="ECO:0000313" key="4">
    <source>
        <dbReference type="Proteomes" id="UP000238825"/>
    </source>
</evidence>
<evidence type="ECO:0000256" key="1">
    <source>
        <dbReference type="SAM" id="MobiDB-lite"/>
    </source>
</evidence>
<name>A0A2S0K5K7_LYSSH</name>
<proteinExistence type="predicted"/>
<sequence length="417" mass="47151">MGLIKEWREWRNYRQIQEFRESGMDELLLQAGLANAVLTKEEALSIPSVGTCVDLISGLIATLPIKLYKENSGKVEEMEEDRRIILLNDETHDTLDGFQFKKALVTDYLLEGAGYAYINRRRNDVESLHYVENRNVSVLVGVDPIFKSYDISVNGVNYREFEFIKIARNSKDGVTGNGIIKDHNKILSVAYNTLDFEDSLVKTGGNKKGFLKSLGRLSKDAIAELKTAWNNLYKNNTENIVVLNNGLDFKEASSTSVEMQLNENKKTNSSEINKLFKVPDSILDGSANEEVHTNFIKNCILPIIRAIETALNKDLLLPSEKGQSFYFAFDMKELVKGDTEKRYKAYEIALKNGWMQVDEVRYLEDQPPLGLDFIKLGLQDVLYDPKTKTIYTPNTNKTADISDGGPETEKGGEEIED</sequence>